<protein>
    <submittedName>
        <fullName evidence="1">Uncharacterized protein</fullName>
    </submittedName>
</protein>
<reference evidence="1 2" key="1">
    <citation type="journal article" date="2010" name="Science">
        <title>Genomic comparison of the ants Camponotus floridanus and Harpegnathos saltator.</title>
        <authorList>
            <person name="Bonasio R."/>
            <person name="Zhang G."/>
            <person name="Ye C."/>
            <person name="Mutti N.S."/>
            <person name="Fang X."/>
            <person name="Qin N."/>
            <person name="Donahue G."/>
            <person name="Yang P."/>
            <person name="Li Q."/>
            <person name="Li C."/>
            <person name="Zhang P."/>
            <person name="Huang Z."/>
            <person name="Berger S.L."/>
            <person name="Reinberg D."/>
            <person name="Wang J."/>
            <person name="Liebig J."/>
        </authorList>
    </citation>
    <scope>NUCLEOTIDE SEQUENCE [LARGE SCALE GENOMIC DNA]</scope>
    <source>
        <strain evidence="1 2">R22 G/1</strain>
    </source>
</reference>
<sequence length="221" mass="25328">MLLGVVMFGLDSFGEWEDLILYKQENKAIVERATWSDKLCSGCSNEFTSMKLTDIRHVGVSSEIGLFILHKNGRIITLSMKGLTREEIQSLRKEINHFLNMSRLNYLDHSLIDPSNRLLLTSDSEDTKPQKLSRTCPPTSNDLTVSDNVLSSGKTCCYRIQQNLSFPTLLRGIQLNNYQSMNLRRGPYTENSMRHDCVEYTRNTCAVPSFCNLSRLNYERD</sequence>
<organism evidence="2">
    <name type="scientific">Harpegnathos saltator</name>
    <name type="common">Jerdon's jumping ant</name>
    <dbReference type="NCBI Taxonomy" id="610380"/>
    <lineage>
        <taxon>Eukaryota</taxon>
        <taxon>Metazoa</taxon>
        <taxon>Ecdysozoa</taxon>
        <taxon>Arthropoda</taxon>
        <taxon>Hexapoda</taxon>
        <taxon>Insecta</taxon>
        <taxon>Pterygota</taxon>
        <taxon>Neoptera</taxon>
        <taxon>Endopterygota</taxon>
        <taxon>Hymenoptera</taxon>
        <taxon>Apocrita</taxon>
        <taxon>Aculeata</taxon>
        <taxon>Formicoidea</taxon>
        <taxon>Formicidae</taxon>
        <taxon>Ponerinae</taxon>
        <taxon>Ponerini</taxon>
        <taxon>Harpegnathos</taxon>
    </lineage>
</organism>
<accession>E2BM58</accession>
<proteinExistence type="predicted"/>
<name>E2BM58_HARSA</name>
<dbReference type="EMBL" id="GL449158">
    <property type="protein sequence ID" value="EFN83184.1"/>
    <property type="molecule type" value="Genomic_DNA"/>
</dbReference>
<gene>
    <name evidence="1" type="ORF">EAI_05974</name>
</gene>
<dbReference type="Proteomes" id="UP000008237">
    <property type="component" value="Unassembled WGS sequence"/>
</dbReference>
<dbReference type="OMA" id="NHFLNMS"/>
<dbReference type="OrthoDB" id="7655541at2759"/>
<evidence type="ECO:0000313" key="1">
    <source>
        <dbReference type="EMBL" id="EFN83184.1"/>
    </source>
</evidence>
<dbReference type="InParanoid" id="E2BM58"/>
<keyword evidence="2" id="KW-1185">Reference proteome</keyword>
<dbReference type="AlphaFoldDB" id="E2BM58"/>
<evidence type="ECO:0000313" key="2">
    <source>
        <dbReference type="Proteomes" id="UP000008237"/>
    </source>
</evidence>